<name>A0A4R6MEE8_9GAMM</name>
<dbReference type="Gene3D" id="3.10.20.30">
    <property type="match status" value="1"/>
</dbReference>
<evidence type="ECO:0000313" key="1">
    <source>
        <dbReference type="EMBL" id="TDO99974.1"/>
    </source>
</evidence>
<gene>
    <name evidence="1" type="ORF">DFP79_0987</name>
</gene>
<dbReference type="OrthoDB" id="9801945at2"/>
<dbReference type="InterPro" id="IPR012675">
    <property type="entry name" value="Beta-grasp_dom_sf"/>
</dbReference>
<dbReference type="CDD" id="cd00754">
    <property type="entry name" value="Ubl_MoaD"/>
    <property type="match status" value="1"/>
</dbReference>
<organism evidence="1 2">
    <name type="scientific">Marinomonas balearica</name>
    <dbReference type="NCBI Taxonomy" id="491947"/>
    <lineage>
        <taxon>Bacteria</taxon>
        <taxon>Pseudomonadati</taxon>
        <taxon>Pseudomonadota</taxon>
        <taxon>Gammaproteobacteria</taxon>
        <taxon>Oceanospirillales</taxon>
        <taxon>Oceanospirillaceae</taxon>
        <taxon>Marinomonas</taxon>
    </lineage>
</organism>
<accession>A0A4R6MEE8</accession>
<reference evidence="1 2" key="1">
    <citation type="submission" date="2019-03" db="EMBL/GenBank/DDBJ databases">
        <title>Genomic Encyclopedia of Type Strains, Phase III (KMG-III): the genomes of soil and plant-associated and newly described type strains.</title>
        <authorList>
            <person name="Whitman W."/>
        </authorList>
    </citation>
    <scope>NUCLEOTIDE SEQUENCE [LARGE SCALE GENOMIC DNA]</scope>
    <source>
        <strain evidence="1 2">CECT 7378</strain>
    </source>
</reference>
<evidence type="ECO:0000313" key="2">
    <source>
        <dbReference type="Proteomes" id="UP000294656"/>
    </source>
</evidence>
<dbReference type="InterPro" id="IPR016155">
    <property type="entry name" value="Mopterin_synth/thiamin_S_b"/>
</dbReference>
<keyword evidence="2" id="KW-1185">Reference proteome</keyword>
<dbReference type="RefSeq" id="WP_133502796.1">
    <property type="nucleotide sequence ID" value="NZ_SNXC01000009.1"/>
</dbReference>
<dbReference type="AlphaFoldDB" id="A0A4R6MEE8"/>
<protein>
    <submittedName>
        <fullName evidence="1">Molybdopterin synthase subunit MoaD</fullName>
    </submittedName>
</protein>
<comment type="caution">
    <text evidence="1">The sequence shown here is derived from an EMBL/GenBank/DDBJ whole genome shotgun (WGS) entry which is preliminary data.</text>
</comment>
<proteinExistence type="predicted"/>
<dbReference type="Pfam" id="PF02597">
    <property type="entry name" value="ThiS"/>
    <property type="match status" value="1"/>
</dbReference>
<dbReference type="SUPFAM" id="SSF54285">
    <property type="entry name" value="MoaD/ThiS"/>
    <property type="match status" value="1"/>
</dbReference>
<dbReference type="EMBL" id="SNXC01000009">
    <property type="protein sequence ID" value="TDO99974.1"/>
    <property type="molecule type" value="Genomic_DNA"/>
</dbReference>
<sequence length="84" mass="9150">MATIKIVYFASIKEMLNKESEVLDLDCPITIGELKNLLSQKYAQPELASTKTKAAIDQEFARDGDVVDPSSSKEVAFFPPVTGG</sequence>
<dbReference type="InterPro" id="IPR003749">
    <property type="entry name" value="ThiS/MoaD-like"/>
</dbReference>
<dbReference type="Proteomes" id="UP000294656">
    <property type="component" value="Unassembled WGS sequence"/>
</dbReference>